<dbReference type="AlphaFoldDB" id="A0A4V5PGA3"/>
<evidence type="ECO:0000256" key="4">
    <source>
        <dbReference type="ARBA" id="ARBA00023163"/>
    </source>
</evidence>
<comment type="caution">
    <text evidence="6">The sequence shown here is derived from an EMBL/GenBank/DDBJ whole genome shotgun (WGS) entry which is preliminary data.</text>
</comment>
<evidence type="ECO:0000313" key="6">
    <source>
        <dbReference type="EMBL" id="TKC78820.1"/>
    </source>
</evidence>
<dbReference type="OrthoDB" id="116299at2"/>
<keyword evidence="7" id="KW-1185">Reference proteome</keyword>
<dbReference type="SUPFAM" id="SSF53850">
    <property type="entry name" value="Periplasmic binding protein-like II"/>
    <property type="match status" value="1"/>
</dbReference>
<evidence type="ECO:0000256" key="1">
    <source>
        <dbReference type="ARBA" id="ARBA00009437"/>
    </source>
</evidence>
<comment type="similarity">
    <text evidence="1">Belongs to the LysR transcriptional regulatory family.</text>
</comment>
<dbReference type="Proteomes" id="UP000305539">
    <property type="component" value="Unassembled WGS sequence"/>
</dbReference>
<dbReference type="Gene3D" id="3.40.190.290">
    <property type="match status" value="1"/>
</dbReference>
<dbReference type="InterPro" id="IPR036388">
    <property type="entry name" value="WH-like_DNA-bd_sf"/>
</dbReference>
<dbReference type="GO" id="GO:0006351">
    <property type="term" value="P:DNA-templated transcription"/>
    <property type="evidence" value="ECO:0007669"/>
    <property type="project" value="TreeGrafter"/>
</dbReference>
<dbReference type="SUPFAM" id="SSF46785">
    <property type="entry name" value="Winged helix' DNA-binding domain"/>
    <property type="match status" value="1"/>
</dbReference>
<dbReference type="PANTHER" id="PTHR30537">
    <property type="entry name" value="HTH-TYPE TRANSCRIPTIONAL REGULATOR"/>
    <property type="match status" value="1"/>
</dbReference>
<dbReference type="RefSeq" id="WP_136899214.1">
    <property type="nucleotide sequence ID" value="NZ_SWJE01000027.1"/>
</dbReference>
<dbReference type="InterPro" id="IPR000847">
    <property type="entry name" value="LysR_HTH_N"/>
</dbReference>
<evidence type="ECO:0000256" key="3">
    <source>
        <dbReference type="ARBA" id="ARBA00023125"/>
    </source>
</evidence>
<dbReference type="FunFam" id="1.10.10.10:FF:000001">
    <property type="entry name" value="LysR family transcriptional regulator"/>
    <property type="match status" value="1"/>
</dbReference>
<accession>A0A4V5PGA3</accession>
<keyword evidence="2" id="KW-0805">Transcription regulation</keyword>
<dbReference type="Pfam" id="PF00126">
    <property type="entry name" value="HTH_1"/>
    <property type="match status" value="1"/>
</dbReference>
<dbReference type="InterPro" id="IPR058163">
    <property type="entry name" value="LysR-type_TF_proteobact-type"/>
</dbReference>
<name>A0A4V5PGA3_9BURK</name>
<feature type="domain" description="HTH lysR-type" evidence="5">
    <location>
        <begin position="2"/>
        <end position="59"/>
    </location>
</feature>
<dbReference type="InterPro" id="IPR005119">
    <property type="entry name" value="LysR_subst-bd"/>
</dbReference>
<dbReference type="PROSITE" id="PS50931">
    <property type="entry name" value="HTH_LYSR"/>
    <property type="match status" value="1"/>
</dbReference>
<dbReference type="GO" id="GO:0043565">
    <property type="term" value="F:sequence-specific DNA binding"/>
    <property type="evidence" value="ECO:0007669"/>
    <property type="project" value="TreeGrafter"/>
</dbReference>
<proteinExistence type="inferred from homology"/>
<evidence type="ECO:0000313" key="7">
    <source>
        <dbReference type="Proteomes" id="UP000305539"/>
    </source>
</evidence>
<keyword evidence="3" id="KW-0238">DNA-binding</keyword>
<sequence>MLDLNDLAMFVQVVRAGSFSEAARRLRMPANTLSRRIDQLEGQLGTRLLHRSTRKLAPSAEGQTLFERYAPALDQILEIGRLHADAQAPSGSVRVAAMAGLFELIGMEWLVEFYTRYPHISLDFLLDDTPTDLIAERIDLALRMGIETGSGFKVRRLAPNAMILAASPAYLELRPAPRTLRELAEHDCLTISNRQGRNTWRLQGPRGSQEVSINSRFAANDMRVLTQACTAGLGIALLPQLMVESIITQGKLVRVLPTYRRASTELGLQLVYTSRPPVPPAVAVFAEFLLEKLGDAMTCPSECHAGRQ</sequence>
<evidence type="ECO:0000259" key="5">
    <source>
        <dbReference type="PROSITE" id="PS50931"/>
    </source>
</evidence>
<dbReference type="PANTHER" id="PTHR30537:SF5">
    <property type="entry name" value="HTH-TYPE TRANSCRIPTIONAL ACTIVATOR TTDR-RELATED"/>
    <property type="match status" value="1"/>
</dbReference>
<dbReference type="EMBL" id="SWJE01000027">
    <property type="protein sequence ID" value="TKC78820.1"/>
    <property type="molecule type" value="Genomic_DNA"/>
</dbReference>
<keyword evidence="4" id="KW-0804">Transcription</keyword>
<organism evidence="6 7">
    <name type="scientific">Trinickia terrae</name>
    <dbReference type="NCBI Taxonomy" id="2571161"/>
    <lineage>
        <taxon>Bacteria</taxon>
        <taxon>Pseudomonadati</taxon>
        <taxon>Pseudomonadota</taxon>
        <taxon>Betaproteobacteria</taxon>
        <taxon>Burkholderiales</taxon>
        <taxon>Burkholderiaceae</taxon>
        <taxon>Trinickia</taxon>
    </lineage>
</organism>
<dbReference type="Gene3D" id="1.10.10.10">
    <property type="entry name" value="Winged helix-like DNA-binding domain superfamily/Winged helix DNA-binding domain"/>
    <property type="match status" value="1"/>
</dbReference>
<evidence type="ECO:0000256" key="2">
    <source>
        <dbReference type="ARBA" id="ARBA00023015"/>
    </source>
</evidence>
<dbReference type="GO" id="GO:0003700">
    <property type="term" value="F:DNA-binding transcription factor activity"/>
    <property type="evidence" value="ECO:0007669"/>
    <property type="project" value="InterPro"/>
</dbReference>
<dbReference type="CDD" id="cd08422">
    <property type="entry name" value="PBP2_CrgA_like"/>
    <property type="match status" value="1"/>
</dbReference>
<dbReference type="Pfam" id="PF03466">
    <property type="entry name" value="LysR_substrate"/>
    <property type="match status" value="1"/>
</dbReference>
<dbReference type="InterPro" id="IPR036390">
    <property type="entry name" value="WH_DNA-bd_sf"/>
</dbReference>
<gene>
    <name evidence="6" type="ORF">FAZ69_31720</name>
</gene>
<reference evidence="6 7" key="1">
    <citation type="submission" date="2019-04" db="EMBL/GenBank/DDBJ databases">
        <title>Trinickia sp. 7GSK02, isolated from subtropical forest soil.</title>
        <authorList>
            <person name="Gao Z.-H."/>
            <person name="Qiu L.-H."/>
        </authorList>
    </citation>
    <scope>NUCLEOTIDE SEQUENCE [LARGE SCALE GENOMIC DNA]</scope>
    <source>
        <strain evidence="6 7">7GSK02</strain>
    </source>
</reference>
<protein>
    <submittedName>
        <fullName evidence="6">LysR family transcriptional regulator</fullName>
    </submittedName>
</protein>